<dbReference type="AlphaFoldDB" id="A0ABD1LLU1"/>
<reference evidence="1 2" key="1">
    <citation type="submission" date="2024-08" db="EMBL/GenBank/DDBJ databases">
        <title>Insights into the chromosomal genome structure of Flemingia macrophylla.</title>
        <authorList>
            <person name="Ding Y."/>
            <person name="Zhao Y."/>
            <person name="Bi W."/>
            <person name="Wu M."/>
            <person name="Zhao G."/>
            <person name="Gong Y."/>
            <person name="Li W."/>
            <person name="Zhang P."/>
        </authorList>
    </citation>
    <scope>NUCLEOTIDE SEQUENCE [LARGE SCALE GENOMIC DNA]</scope>
    <source>
        <strain evidence="1">DYQJB</strain>
        <tissue evidence="1">Leaf</tissue>
    </source>
</reference>
<evidence type="ECO:0000313" key="1">
    <source>
        <dbReference type="EMBL" id="KAL2324493.1"/>
    </source>
</evidence>
<keyword evidence="2" id="KW-1185">Reference proteome</keyword>
<dbReference type="Proteomes" id="UP001603857">
    <property type="component" value="Unassembled WGS sequence"/>
</dbReference>
<gene>
    <name evidence="1" type="ORF">Fmac_023551</name>
</gene>
<accession>A0ABD1LLU1</accession>
<proteinExistence type="predicted"/>
<organism evidence="1 2">
    <name type="scientific">Flemingia macrophylla</name>
    <dbReference type="NCBI Taxonomy" id="520843"/>
    <lineage>
        <taxon>Eukaryota</taxon>
        <taxon>Viridiplantae</taxon>
        <taxon>Streptophyta</taxon>
        <taxon>Embryophyta</taxon>
        <taxon>Tracheophyta</taxon>
        <taxon>Spermatophyta</taxon>
        <taxon>Magnoliopsida</taxon>
        <taxon>eudicotyledons</taxon>
        <taxon>Gunneridae</taxon>
        <taxon>Pentapetalae</taxon>
        <taxon>rosids</taxon>
        <taxon>fabids</taxon>
        <taxon>Fabales</taxon>
        <taxon>Fabaceae</taxon>
        <taxon>Papilionoideae</taxon>
        <taxon>50 kb inversion clade</taxon>
        <taxon>NPAAA clade</taxon>
        <taxon>indigoferoid/millettioid clade</taxon>
        <taxon>Phaseoleae</taxon>
        <taxon>Flemingia</taxon>
    </lineage>
</organism>
<dbReference type="EMBL" id="JBGMDY010000008">
    <property type="protein sequence ID" value="KAL2324493.1"/>
    <property type="molecule type" value="Genomic_DNA"/>
</dbReference>
<evidence type="ECO:0000313" key="2">
    <source>
        <dbReference type="Proteomes" id="UP001603857"/>
    </source>
</evidence>
<protein>
    <submittedName>
        <fullName evidence="1">Uncharacterized protein</fullName>
    </submittedName>
</protein>
<comment type="caution">
    <text evidence="1">The sequence shown here is derived from an EMBL/GenBank/DDBJ whole genome shotgun (WGS) entry which is preliminary data.</text>
</comment>
<sequence length="183" mass="20617">MRRRHQHHVSQKLRHRRFFSFWLRLRFLLNLRLRPGPKLLRRFRRRLLNVPGLRRCRQGQAPGGVGEVEAGGPSPSAMAATSCARAAISAVGNVPSQILVFLLGSRTSQTHFPESLLLTPRYTGWRVSRNFFLPARFLGWVAARNTSSSAADGPAPCGSEKALMENIKIWTNILHASENNVNR</sequence>
<name>A0ABD1LLU1_9FABA</name>